<keyword evidence="6" id="KW-0961">Cell wall biogenesis/degradation</keyword>
<keyword evidence="5" id="KW-0012">Acyltransferase</keyword>
<dbReference type="Gene3D" id="3.40.630.30">
    <property type="match status" value="1"/>
</dbReference>
<comment type="similarity">
    <text evidence="1">Belongs to the FemABX family.</text>
</comment>
<gene>
    <name evidence="8" type="ORF">GCM10023321_30470</name>
</gene>
<evidence type="ECO:0000256" key="1">
    <source>
        <dbReference type="ARBA" id="ARBA00009943"/>
    </source>
</evidence>
<comment type="caution">
    <text evidence="8">The sequence shown here is derived from an EMBL/GenBank/DDBJ whole genome shotgun (WGS) entry which is preliminary data.</text>
</comment>
<dbReference type="Proteomes" id="UP001428817">
    <property type="component" value="Unassembled WGS sequence"/>
</dbReference>
<reference evidence="9" key="1">
    <citation type="journal article" date="2019" name="Int. J. Syst. Evol. Microbiol.">
        <title>The Global Catalogue of Microorganisms (GCM) 10K type strain sequencing project: providing services to taxonomists for standard genome sequencing and annotation.</title>
        <authorList>
            <consortium name="The Broad Institute Genomics Platform"/>
            <consortium name="The Broad Institute Genome Sequencing Center for Infectious Disease"/>
            <person name="Wu L."/>
            <person name="Ma J."/>
        </authorList>
    </citation>
    <scope>NUCLEOTIDE SEQUENCE [LARGE SCALE GENOMIC DNA]</scope>
    <source>
        <strain evidence="9">JCM 18303</strain>
    </source>
</reference>
<feature type="domain" description="BioF2-like acetyltransferase" evidence="7">
    <location>
        <begin position="143"/>
        <end position="270"/>
    </location>
</feature>
<keyword evidence="9" id="KW-1185">Reference proteome</keyword>
<accession>A0ABP9Q3X7</accession>
<dbReference type="InterPro" id="IPR038740">
    <property type="entry name" value="BioF2-like_GNAT_dom"/>
</dbReference>
<dbReference type="PANTHER" id="PTHR36174:SF1">
    <property type="entry name" value="LIPID II:GLYCINE GLYCYLTRANSFERASE"/>
    <property type="match status" value="1"/>
</dbReference>
<sequence>MDPRWAQLASGPAGSLFTSPPWISAVCHSYDFTPSARVAVAENDQPVGGLAWVTVEDIRGARISALPFCDRADPPLRDGDPAGWPGLLDDALAEGHPFTLRCFSDHPAAADERLRQVGEAAWHGTPTDLTEDELHKKISSVSRRNLKAADRNGVKVLSGTDIDAVREFHKLHVGLRKRKYRLLAQPLSFFENIWREFTAADGVVTLLAEIDGEIAAGAMYLVWGDTLYYKFGASRSEFLPKRPNDALYWAACKLAISRGLRGIDWGISDLDQPGLVSYKRKWASDERRVVTLRGGPDPVPNPQVGGMLGELTRLFTEDSVPDEISTAAGALLYRHFC</sequence>
<keyword evidence="3" id="KW-0133">Cell shape</keyword>
<evidence type="ECO:0000313" key="9">
    <source>
        <dbReference type="Proteomes" id="UP001428817"/>
    </source>
</evidence>
<dbReference type="InterPro" id="IPR016181">
    <property type="entry name" value="Acyl_CoA_acyltransferase"/>
</dbReference>
<evidence type="ECO:0000256" key="4">
    <source>
        <dbReference type="ARBA" id="ARBA00022984"/>
    </source>
</evidence>
<keyword evidence="4" id="KW-0573">Peptidoglycan synthesis</keyword>
<evidence type="ECO:0000259" key="7">
    <source>
        <dbReference type="Pfam" id="PF13480"/>
    </source>
</evidence>
<keyword evidence="2" id="KW-0808">Transferase</keyword>
<evidence type="ECO:0000256" key="5">
    <source>
        <dbReference type="ARBA" id="ARBA00023315"/>
    </source>
</evidence>
<dbReference type="EMBL" id="BAABJP010000010">
    <property type="protein sequence ID" value="GAA5155914.1"/>
    <property type="molecule type" value="Genomic_DNA"/>
</dbReference>
<organism evidence="8 9">
    <name type="scientific">Pseudonocardia eucalypti</name>
    <dbReference type="NCBI Taxonomy" id="648755"/>
    <lineage>
        <taxon>Bacteria</taxon>
        <taxon>Bacillati</taxon>
        <taxon>Actinomycetota</taxon>
        <taxon>Actinomycetes</taxon>
        <taxon>Pseudonocardiales</taxon>
        <taxon>Pseudonocardiaceae</taxon>
        <taxon>Pseudonocardia</taxon>
    </lineage>
</organism>
<evidence type="ECO:0000256" key="2">
    <source>
        <dbReference type="ARBA" id="ARBA00022679"/>
    </source>
</evidence>
<dbReference type="PROSITE" id="PS51191">
    <property type="entry name" value="FEMABX"/>
    <property type="match status" value="1"/>
</dbReference>
<evidence type="ECO:0000256" key="3">
    <source>
        <dbReference type="ARBA" id="ARBA00022960"/>
    </source>
</evidence>
<evidence type="ECO:0000256" key="6">
    <source>
        <dbReference type="ARBA" id="ARBA00023316"/>
    </source>
</evidence>
<dbReference type="InterPro" id="IPR050644">
    <property type="entry name" value="PG_Glycine_Bridge_Synth"/>
</dbReference>
<name>A0ABP9Q3X7_9PSEU</name>
<dbReference type="InterPro" id="IPR003447">
    <property type="entry name" value="FEMABX"/>
</dbReference>
<evidence type="ECO:0000313" key="8">
    <source>
        <dbReference type="EMBL" id="GAA5155914.1"/>
    </source>
</evidence>
<dbReference type="RefSeq" id="WP_185064077.1">
    <property type="nucleotide sequence ID" value="NZ_BAABJP010000010.1"/>
</dbReference>
<proteinExistence type="inferred from homology"/>
<dbReference type="PANTHER" id="PTHR36174">
    <property type="entry name" value="LIPID II:GLYCINE GLYCYLTRANSFERASE"/>
    <property type="match status" value="1"/>
</dbReference>
<protein>
    <recommendedName>
        <fullName evidence="7">BioF2-like acetyltransferase domain-containing protein</fullName>
    </recommendedName>
</protein>
<dbReference type="SUPFAM" id="SSF55729">
    <property type="entry name" value="Acyl-CoA N-acyltransferases (Nat)"/>
    <property type="match status" value="1"/>
</dbReference>
<dbReference type="Pfam" id="PF13480">
    <property type="entry name" value="Acetyltransf_6"/>
    <property type="match status" value="1"/>
</dbReference>